<dbReference type="GO" id="GO:0046677">
    <property type="term" value="P:response to antibiotic"/>
    <property type="evidence" value="ECO:0007669"/>
    <property type="project" value="InterPro"/>
</dbReference>
<reference evidence="8 9" key="1">
    <citation type="submission" date="2016-01" db="EMBL/GenBank/DDBJ databases">
        <title>The new phylogeny of the genus Mycobacterium.</title>
        <authorList>
            <person name="Tarcisio F."/>
            <person name="Conor M."/>
            <person name="Antonella G."/>
            <person name="Elisabetta G."/>
            <person name="Giulia F.S."/>
            <person name="Sara T."/>
            <person name="Anna F."/>
            <person name="Clotilde B."/>
            <person name="Roberto B."/>
            <person name="Veronica D.S."/>
            <person name="Fabio R."/>
            <person name="Monica P."/>
            <person name="Olivier J."/>
            <person name="Enrico T."/>
            <person name="Nicola S."/>
        </authorList>
    </citation>
    <scope>NUCLEOTIDE SEQUENCE [LARGE SCALE GENOMIC DNA]</scope>
    <source>
        <strain evidence="8 9">DSM 44852</strain>
    </source>
</reference>
<dbReference type="Pfam" id="PF00440">
    <property type="entry name" value="TetR_N"/>
    <property type="match status" value="1"/>
</dbReference>
<dbReference type="SUPFAM" id="SSF48498">
    <property type="entry name" value="Tetracyclin repressor-like, C-terminal domain"/>
    <property type="match status" value="1"/>
</dbReference>
<evidence type="ECO:0000313" key="8">
    <source>
        <dbReference type="EMBL" id="ORV48912.1"/>
    </source>
</evidence>
<name>A0A1X1TWE8_MYCFL</name>
<dbReference type="InterPro" id="IPR001647">
    <property type="entry name" value="HTH_TetR"/>
</dbReference>
<evidence type="ECO:0000256" key="3">
    <source>
        <dbReference type="ARBA" id="ARBA00023125"/>
    </source>
</evidence>
<dbReference type="PANTHER" id="PTHR30055">
    <property type="entry name" value="HTH-TYPE TRANSCRIPTIONAL REGULATOR RUTR"/>
    <property type="match status" value="1"/>
</dbReference>
<comment type="caution">
    <text evidence="8">The sequence shown here is derived from an EMBL/GenBank/DDBJ whole genome shotgun (WGS) entry which is preliminary data.</text>
</comment>
<dbReference type="AlphaFoldDB" id="A0A1X1TWE8"/>
<evidence type="ECO:0000313" key="9">
    <source>
        <dbReference type="Proteomes" id="UP000193010"/>
    </source>
</evidence>
<dbReference type="Pfam" id="PF02909">
    <property type="entry name" value="TetR_C_1"/>
    <property type="match status" value="1"/>
</dbReference>
<evidence type="ECO:0000256" key="2">
    <source>
        <dbReference type="ARBA" id="ARBA00023015"/>
    </source>
</evidence>
<organism evidence="8 9">
    <name type="scientific">Mycobacterium florentinum</name>
    <dbReference type="NCBI Taxonomy" id="292462"/>
    <lineage>
        <taxon>Bacteria</taxon>
        <taxon>Bacillati</taxon>
        <taxon>Actinomycetota</taxon>
        <taxon>Actinomycetes</taxon>
        <taxon>Mycobacteriales</taxon>
        <taxon>Mycobacteriaceae</taxon>
        <taxon>Mycobacterium</taxon>
        <taxon>Mycobacterium simiae complex</taxon>
    </lineage>
</organism>
<dbReference type="PROSITE" id="PS50977">
    <property type="entry name" value="HTH_TETR_2"/>
    <property type="match status" value="1"/>
</dbReference>
<dbReference type="InterPro" id="IPR050109">
    <property type="entry name" value="HTH-type_TetR-like_transc_reg"/>
</dbReference>
<feature type="domain" description="HTH tetR-type" evidence="7">
    <location>
        <begin position="22"/>
        <end position="82"/>
    </location>
</feature>
<gene>
    <name evidence="8" type="ORF">AWC05_03560</name>
</gene>
<dbReference type="GO" id="GO:0045892">
    <property type="term" value="P:negative regulation of DNA-templated transcription"/>
    <property type="evidence" value="ECO:0007669"/>
    <property type="project" value="InterPro"/>
</dbReference>
<dbReference type="GO" id="GO:0000976">
    <property type="term" value="F:transcription cis-regulatory region binding"/>
    <property type="evidence" value="ECO:0007669"/>
    <property type="project" value="TreeGrafter"/>
</dbReference>
<dbReference type="InterPro" id="IPR036271">
    <property type="entry name" value="Tet_transcr_reg_TetR-rel_C_sf"/>
</dbReference>
<proteinExistence type="predicted"/>
<evidence type="ECO:0000256" key="1">
    <source>
        <dbReference type="ARBA" id="ARBA00022491"/>
    </source>
</evidence>
<evidence type="ECO:0000259" key="7">
    <source>
        <dbReference type="PROSITE" id="PS50977"/>
    </source>
</evidence>
<dbReference type="PRINTS" id="PR00400">
    <property type="entry name" value="TETREPRESSOR"/>
</dbReference>
<dbReference type="Proteomes" id="UP000193010">
    <property type="component" value="Unassembled WGS sequence"/>
</dbReference>
<sequence>MQYGIYVSRDSEAPAKRGPRPRFTREEVLKAALRVIDAEPPEAFTMRRVADELGMGVMTLYGYVRNKEEILEGVTVLLFAEAHRPTSTVNWDQQLRTEVRTLHTIGRRHPNLVTLVLAQRSATPGMFSIRERIVAALLDAGLTEILALHGLGVLCNYALGFAGAQAAAAPIDLPDRIRELPGDTFPRLSALAGNYSAHLSDEAFEFGLDLLVSGLHAQVAKCAAPS</sequence>
<dbReference type="PANTHER" id="PTHR30055:SF151">
    <property type="entry name" value="TRANSCRIPTIONAL REGULATORY PROTEIN"/>
    <property type="match status" value="1"/>
</dbReference>
<evidence type="ECO:0000256" key="6">
    <source>
        <dbReference type="SAM" id="MobiDB-lite"/>
    </source>
</evidence>
<keyword evidence="3 5" id="KW-0238">DNA-binding</keyword>
<keyword evidence="1" id="KW-0678">Repressor</keyword>
<evidence type="ECO:0000256" key="4">
    <source>
        <dbReference type="ARBA" id="ARBA00023163"/>
    </source>
</evidence>
<dbReference type="GO" id="GO:0003700">
    <property type="term" value="F:DNA-binding transcription factor activity"/>
    <property type="evidence" value="ECO:0007669"/>
    <property type="project" value="TreeGrafter"/>
</dbReference>
<keyword evidence="2" id="KW-0805">Transcription regulation</keyword>
<dbReference type="EMBL" id="LQOV01000033">
    <property type="protein sequence ID" value="ORV48912.1"/>
    <property type="molecule type" value="Genomic_DNA"/>
</dbReference>
<protein>
    <submittedName>
        <fullName evidence="8">TetR family transcriptional regulator</fullName>
    </submittedName>
</protein>
<keyword evidence="9" id="KW-1185">Reference proteome</keyword>
<dbReference type="InterPro" id="IPR009057">
    <property type="entry name" value="Homeodomain-like_sf"/>
</dbReference>
<accession>A0A1X1TWE8</accession>
<dbReference type="STRING" id="292462.AWC05_03560"/>
<dbReference type="InterPro" id="IPR004111">
    <property type="entry name" value="Repressor_TetR_C"/>
</dbReference>
<keyword evidence="4" id="KW-0804">Transcription</keyword>
<dbReference type="Gene3D" id="1.10.357.10">
    <property type="entry name" value="Tetracycline Repressor, domain 2"/>
    <property type="match status" value="1"/>
</dbReference>
<dbReference type="SUPFAM" id="SSF46689">
    <property type="entry name" value="Homeodomain-like"/>
    <property type="match status" value="1"/>
</dbReference>
<dbReference type="InterPro" id="IPR003012">
    <property type="entry name" value="Tet_transcr_reg_TetR"/>
</dbReference>
<evidence type="ECO:0000256" key="5">
    <source>
        <dbReference type="PROSITE-ProRule" id="PRU00335"/>
    </source>
</evidence>
<feature type="DNA-binding region" description="H-T-H motif" evidence="5">
    <location>
        <begin position="45"/>
        <end position="64"/>
    </location>
</feature>
<feature type="region of interest" description="Disordered" evidence="6">
    <location>
        <begin position="1"/>
        <end position="21"/>
    </location>
</feature>